<protein>
    <recommendedName>
        <fullName evidence="3">Urease accessory protein UreD</fullName>
    </recommendedName>
</protein>
<accession>A0A1Y2L841</accession>
<comment type="function">
    <text evidence="3">Required for maturation of urease via the functional incorporation of the urease nickel metallocenter.</text>
</comment>
<evidence type="ECO:0000313" key="5">
    <source>
        <dbReference type="Proteomes" id="UP000193391"/>
    </source>
</evidence>
<keyword evidence="3" id="KW-0996">Nickel insertion</keyword>
<sequence length="297" mass="32411">MQPDVRAVNAQSVRASRPIVTNGRADVSFKAVHRPGQPSALDHLFYRDPMKILFPRAQPGDISQAVLLTTSGGMVGGDQLAFSGRAGENTQLQLTAQAAEKVYRSLGPDGKMTVDLAAENGAWLEWLPQETILFDGARLRRTTSVSVAGSGRVLAGEIMVFGRLARGEVFSHGLARDAWEVSVDGRPVWRDALHLEDDILRILDHPASFNGARASATAIFTAQGAENQLDVARECLQGAVSQGDAVLAAATAMTNIVIVRWLAAEPMRLRRAYGAWWAMFRHKVNHLPARLPRMWEI</sequence>
<evidence type="ECO:0000256" key="2">
    <source>
        <dbReference type="ARBA" id="ARBA00023186"/>
    </source>
</evidence>
<dbReference type="EMBL" id="JFKA01000001">
    <property type="protein sequence ID" value="OSQ40989.1"/>
    <property type="molecule type" value="Genomic_DNA"/>
</dbReference>
<gene>
    <name evidence="3" type="primary">ureD</name>
    <name evidence="4" type="ORF">TMES_02875</name>
</gene>
<comment type="caution">
    <text evidence="4">The sequence shown here is derived from an EMBL/GenBank/DDBJ whole genome shotgun (WGS) entry which is preliminary data.</text>
</comment>
<evidence type="ECO:0000313" key="4">
    <source>
        <dbReference type="EMBL" id="OSQ40989.1"/>
    </source>
</evidence>
<dbReference type="Pfam" id="PF01774">
    <property type="entry name" value="UreD"/>
    <property type="match status" value="1"/>
</dbReference>
<dbReference type="HAMAP" id="MF_01384">
    <property type="entry name" value="UreD"/>
    <property type="match status" value="1"/>
</dbReference>
<dbReference type="PANTHER" id="PTHR33643">
    <property type="entry name" value="UREASE ACCESSORY PROTEIN D"/>
    <property type="match status" value="1"/>
</dbReference>
<keyword evidence="2 3" id="KW-0143">Chaperone</keyword>
<name>A0A1Y2L841_9PROT</name>
<evidence type="ECO:0000256" key="3">
    <source>
        <dbReference type="HAMAP-Rule" id="MF_01384"/>
    </source>
</evidence>
<reference evidence="4 5" key="1">
    <citation type="submission" date="2014-03" db="EMBL/GenBank/DDBJ databases">
        <title>The draft genome sequence of Thalassospira mesophila JCM 18969.</title>
        <authorList>
            <person name="Lai Q."/>
            <person name="Shao Z."/>
        </authorList>
    </citation>
    <scope>NUCLEOTIDE SEQUENCE [LARGE SCALE GENOMIC DNA]</scope>
    <source>
        <strain evidence="4 5">JCM 18969</strain>
    </source>
</reference>
<keyword evidence="5" id="KW-1185">Reference proteome</keyword>
<comment type="subunit">
    <text evidence="3">UreD, UreF and UreG form a complex that acts as a GTP-hydrolysis-dependent molecular chaperone, activating the urease apoprotein by helping to assemble the nickel containing metallocenter of UreC. The UreE protein probably delivers the nickel.</text>
</comment>
<proteinExistence type="inferred from homology"/>
<organism evidence="4 5">
    <name type="scientific">Thalassospira mesophila</name>
    <dbReference type="NCBI Taxonomy" id="1293891"/>
    <lineage>
        <taxon>Bacteria</taxon>
        <taxon>Pseudomonadati</taxon>
        <taxon>Pseudomonadota</taxon>
        <taxon>Alphaproteobacteria</taxon>
        <taxon>Rhodospirillales</taxon>
        <taxon>Thalassospiraceae</taxon>
        <taxon>Thalassospira</taxon>
    </lineage>
</organism>
<dbReference type="GO" id="GO:0016151">
    <property type="term" value="F:nickel cation binding"/>
    <property type="evidence" value="ECO:0007669"/>
    <property type="project" value="UniProtKB-UniRule"/>
</dbReference>
<evidence type="ECO:0000256" key="1">
    <source>
        <dbReference type="ARBA" id="ARBA00007177"/>
    </source>
</evidence>
<dbReference type="GO" id="GO:0005737">
    <property type="term" value="C:cytoplasm"/>
    <property type="evidence" value="ECO:0007669"/>
    <property type="project" value="UniProtKB-SubCell"/>
</dbReference>
<dbReference type="STRING" id="1293891.TMES_02875"/>
<dbReference type="PANTHER" id="PTHR33643:SF1">
    <property type="entry name" value="UREASE ACCESSORY PROTEIN D"/>
    <property type="match status" value="1"/>
</dbReference>
<dbReference type="AlphaFoldDB" id="A0A1Y2L841"/>
<comment type="subcellular location">
    <subcellularLocation>
        <location evidence="3">Cytoplasm</location>
    </subcellularLocation>
</comment>
<comment type="similarity">
    <text evidence="1 3">Belongs to the UreD family.</text>
</comment>
<keyword evidence="3" id="KW-0963">Cytoplasm</keyword>
<dbReference type="Proteomes" id="UP000193391">
    <property type="component" value="Unassembled WGS sequence"/>
</dbReference>
<dbReference type="InterPro" id="IPR002669">
    <property type="entry name" value="UreD"/>
</dbReference>